<keyword evidence="4" id="KW-0560">Oxidoreductase</keyword>
<dbReference type="InterPro" id="IPR002869">
    <property type="entry name" value="Pyrv_flavodox_OxRed_cen"/>
</dbReference>
<evidence type="ECO:0000256" key="3">
    <source>
        <dbReference type="ARBA" id="ARBA00022982"/>
    </source>
</evidence>
<evidence type="ECO:0000313" key="11">
    <source>
        <dbReference type="Proteomes" id="UP000051887"/>
    </source>
</evidence>
<evidence type="ECO:0000313" key="10">
    <source>
        <dbReference type="Proteomes" id="UP000051086"/>
    </source>
</evidence>
<dbReference type="GO" id="GO:0045333">
    <property type="term" value="P:cellular respiration"/>
    <property type="evidence" value="ECO:0007669"/>
    <property type="project" value="UniProtKB-ARBA"/>
</dbReference>
<dbReference type="InterPro" id="IPR051457">
    <property type="entry name" value="2-oxoacid:Fd_oxidoreductase"/>
</dbReference>
<dbReference type="InterPro" id="IPR009014">
    <property type="entry name" value="Transketo_C/PFOR_II"/>
</dbReference>
<dbReference type="GO" id="GO:0051539">
    <property type="term" value="F:4 iron, 4 sulfur cluster binding"/>
    <property type="evidence" value="ECO:0007669"/>
    <property type="project" value="UniProtKB-KW"/>
</dbReference>
<keyword evidence="2" id="KW-0004">4Fe-4S</keyword>
<proteinExistence type="predicted"/>
<evidence type="ECO:0000256" key="1">
    <source>
        <dbReference type="ARBA" id="ARBA00022448"/>
    </source>
</evidence>
<dbReference type="GO" id="GO:0030976">
    <property type="term" value="F:thiamine pyrophosphate binding"/>
    <property type="evidence" value="ECO:0007669"/>
    <property type="project" value="InterPro"/>
</dbReference>
<dbReference type="Pfam" id="PF20169">
    <property type="entry name" value="DUF6537"/>
    <property type="match status" value="1"/>
</dbReference>
<dbReference type="InterPro" id="IPR011766">
    <property type="entry name" value="TPP_enzyme_TPP-bd"/>
</dbReference>
<dbReference type="AlphaFoldDB" id="A0A0P1FFD8"/>
<organism evidence="9 11">
    <name type="scientific">Thalassovita autumnalis</name>
    <dbReference type="NCBI Taxonomy" id="2072972"/>
    <lineage>
        <taxon>Bacteria</taxon>
        <taxon>Pseudomonadati</taxon>
        <taxon>Pseudomonadota</taxon>
        <taxon>Alphaproteobacteria</taxon>
        <taxon>Rhodobacterales</taxon>
        <taxon>Roseobacteraceae</taxon>
        <taxon>Thalassovita</taxon>
    </lineage>
</organism>
<keyword evidence="10" id="KW-1185">Reference proteome</keyword>
<dbReference type="Proteomes" id="UP000051086">
    <property type="component" value="Unassembled WGS sequence"/>
</dbReference>
<keyword evidence="5" id="KW-0408">Iron</keyword>
<dbReference type="CDD" id="cd07034">
    <property type="entry name" value="TPP_PYR_PFOR_IOR-alpha_like"/>
    <property type="match status" value="1"/>
</dbReference>
<dbReference type="RefSeq" id="WP_082626210.1">
    <property type="nucleotide sequence ID" value="NZ_CYSB01000027.1"/>
</dbReference>
<dbReference type="Pfam" id="PF01558">
    <property type="entry name" value="POR"/>
    <property type="match status" value="1"/>
</dbReference>
<evidence type="ECO:0000259" key="7">
    <source>
        <dbReference type="PROSITE" id="PS51379"/>
    </source>
</evidence>
<keyword evidence="1" id="KW-0813">Transport</keyword>
<dbReference type="NCBIfam" id="NF009588">
    <property type="entry name" value="PRK13029.1"/>
    <property type="match status" value="1"/>
</dbReference>
<dbReference type="InterPro" id="IPR046667">
    <property type="entry name" value="DUF6537"/>
</dbReference>
<dbReference type="EMBL" id="CYSB01000027">
    <property type="protein sequence ID" value="CUH66816.1"/>
    <property type="molecule type" value="Genomic_DNA"/>
</dbReference>
<keyword evidence="6" id="KW-0411">Iron-sulfur</keyword>
<keyword evidence="9" id="KW-0670">Pyruvate</keyword>
<dbReference type="SUPFAM" id="SSF53323">
    <property type="entry name" value="Pyruvate-ferredoxin oxidoreductase, PFOR, domain III"/>
    <property type="match status" value="1"/>
</dbReference>
<keyword evidence="3" id="KW-0249">Electron transport</keyword>
<dbReference type="PANTHER" id="PTHR48084">
    <property type="entry name" value="2-OXOGLUTARATE OXIDOREDUCTASE SUBUNIT KORB-RELATED"/>
    <property type="match status" value="1"/>
</dbReference>
<dbReference type="InterPro" id="IPR002880">
    <property type="entry name" value="Pyrv_Fd/Flavodoxin_OxRdtase_N"/>
</dbReference>
<dbReference type="SUPFAM" id="SSF52922">
    <property type="entry name" value="TK C-terminal domain-like"/>
    <property type="match status" value="1"/>
</dbReference>
<dbReference type="SUPFAM" id="SSF52518">
    <property type="entry name" value="Thiamin diphosphate-binding fold (THDP-binding)"/>
    <property type="match status" value="2"/>
</dbReference>
<keyword evidence="2" id="KW-0479">Metal-binding</keyword>
<evidence type="ECO:0000256" key="4">
    <source>
        <dbReference type="ARBA" id="ARBA00023002"/>
    </source>
</evidence>
<evidence type="ECO:0000256" key="6">
    <source>
        <dbReference type="ARBA" id="ARBA00023014"/>
    </source>
</evidence>
<evidence type="ECO:0000256" key="2">
    <source>
        <dbReference type="ARBA" id="ARBA00022485"/>
    </source>
</evidence>
<dbReference type="PANTHER" id="PTHR48084:SF3">
    <property type="entry name" value="SUBUNIT OF PYRUVATE:FLAVODOXIN OXIDOREDUCTASE"/>
    <property type="match status" value="1"/>
</dbReference>
<sequence>MTYAFPEKRLEMTLADRLEQPEGWVYMTGMQALVRLPIQQARRDAAAGLNTGGYISGYRGSPVGRYDVELWQAEEVLKAHNIVFQAGLNEDMAATAAWGSQLVGHFPGARVEGVFSIWYGKAPGMDRSMDPLRHANLAGTNPKGGSLLLVGDDHGAKSSTLACYSDLNFASTGIPLLAPATAQDVLDFGLHGIAMSRFTGTIVGMKLVTDVVEGGGSVEVGLNSPEITVPEAPEDVAIQPFRAILEQEKLLWDVKIKRCLSYARANGLNQISGDTKAKVGILAAGKTWQDLRQALDGLGFDGDHIGDAPVRLMKAGMVWPLDPEAIKTFAQGLDTIVVVEEKRGLLEDQLRATLYGSDLTPRIVGKTFSGETGEVAFPNYGEISPNLVARVIARVVNETNPNYGLAVPNQPGAAPRLGGGVARPPSFCAGCPHGRSTQVVEGSRALAGIGCHTMAAFRDPATTNSISHMGGEGGMWLGQFPFTDEGHVFANMGDGTYNHSGYMAIRAAIAAGAPMTYKLLHNGFVSMTGGQPHDSEVSPQMMVQQLRAEGVNRIALVSDEPAKYSDMNRPAGVTVHHRTALAEVERELRQIDEVTVLIYDQPCATERRRLRKRGKWQDPDKRVFINAAVCEGCGDCSTVSQCMAIEPLETDLGRKRVINQTSCNKDFSCVEGFCPSFVTVSGAKPRRVKAAAAQFDTDHLPKPQIAAVDSSWSILVSGIGGAGVVTVGQTLAVAAHADGYFASNLDITGLAQKYGAVHSHIKIAAAPEKMRATRIADDEADALIGCDLVVAAGDEALAKVKDAEAVCVTDTTVVPTGEFASNPDWLLNGAEQLERLTRTLGDRAMGMDAQGLAEKLMGDRVFANMLLVGASWQQGGLPLSYEALMHAITLNGVAIEKNKQAFELGRLAYAEPETVSRLMQPSPPVLLDAHRPQTAAEVIADRLERLQAYGGASYVARYRAMIDQPGFDALSPEAQLALAKGAYKLLAVKDEWEVARLYARPEFLTELEAAFEGDLKLQFHIGAWPFAKRDKTTGKLGKAALGPWLLPALRLMSRMRGLRGSWLDPFRYGQEAQLHREALAIYEADVSFALTQAAAGADPQVLAELLNLPEQIRGYGHVRERHLEKVQTRRTELRAALTQPSTVAAE</sequence>
<dbReference type="PROSITE" id="PS51379">
    <property type="entry name" value="4FE4S_FER_2"/>
    <property type="match status" value="1"/>
</dbReference>
<dbReference type="Gene3D" id="3.40.50.920">
    <property type="match status" value="1"/>
</dbReference>
<dbReference type="NCBIfam" id="NF009589">
    <property type="entry name" value="PRK13030.1"/>
    <property type="match status" value="1"/>
</dbReference>
<gene>
    <name evidence="8" type="ORF">TL5118_01916</name>
    <name evidence="9" type="ORF">TL5120_01308</name>
</gene>
<reference evidence="9 11" key="1">
    <citation type="submission" date="2015-09" db="EMBL/GenBank/DDBJ databases">
        <authorList>
            <consortium name="Swine Surveillance"/>
        </authorList>
    </citation>
    <scope>NUCLEOTIDE SEQUENCE [LARGE SCALE GENOMIC DNA]</scope>
    <source>
        <strain evidence="9 11">5120</strain>
    </source>
</reference>
<dbReference type="OrthoDB" id="9803617at2"/>
<dbReference type="InterPro" id="IPR019752">
    <property type="entry name" value="Pyrv/ketoisovalerate_OxRed_cat"/>
</dbReference>
<evidence type="ECO:0000313" key="9">
    <source>
        <dbReference type="EMBL" id="CUH71519.1"/>
    </source>
</evidence>
<feature type="domain" description="4Fe-4S ferredoxin-type" evidence="7">
    <location>
        <begin position="621"/>
        <end position="650"/>
    </location>
</feature>
<evidence type="ECO:0000256" key="5">
    <source>
        <dbReference type="ARBA" id="ARBA00023004"/>
    </source>
</evidence>
<dbReference type="Proteomes" id="UP000051887">
    <property type="component" value="Unassembled WGS sequence"/>
</dbReference>
<dbReference type="GO" id="GO:0016625">
    <property type="term" value="F:oxidoreductase activity, acting on the aldehyde or oxo group of donors, iron-sulfur protein as acceptor"/>
    <property type="evidence" value="ECO:0007669"/>
    <property type="project" value="UniProtKB-ARBA"/>
</dbReference>
<dbReference type="Gene3D" id="3.40.920.10">
    <property type="entry name" value="Pyruvate-ferredoxin oxidoreductase, PFOR, domain III"/>
    <property type="match status" value="1"/>
</dbReference>
<dbReference type="Gene3D" id="3.40.50.970">
    <property type="match status" value="1"/>
</dbReference>
<dbReference type="InterPro" id="IPR029061">
    <property type="entry name" value="THDP-binding"/>
</dbReference>
<dbReference type="InterPro" id="IPR017896">
    <property type="entry name" value="4Fe4S_Fe-S-bd"/>
</dbReference>
<name>A0A0P1FFD8_9RHOB</name>
<protein>
    <submittedName>
        <fullName evidence="9">Indolepyruvate ferredoxin oxidoreductase</fullName>
    </submittedName>
</protein>
<reference evidence="8 10" key="2">
    <citation type="submission" date="2015-09" db="EMBL/GenBank/DDBJ databases">
        <authorList>
            <person name="Rodrigo-Torres L."/>
            <person name="Arahal D.R."/>
        </authorList>
    </citation>
    <scope>NUCLEOTIDE SEQUENCE [LARGE SCALE GENOMIC DNA]</scope>
    <source>
        <strain evidence="8 10">CECT 5118</strain>
    </source>
</reference>
<evidence type="ECO:0000313" key="8">
    <source>
        <dbReference type="EMBL" id="CUH66816.1"/>
    </source>
</evidence>
<accession>A0A0P1FFD8</accession>
<dbReference type="Pfam" id="PF02775">
    <property type="entry name" value="TPP_enzyme_C"/>
    <property type="match status" value="1"/>
</dbReference>
<dbReference type="EMBL" id="CYSC01000021">
    <property type="protein sequence ID" value="CUH71519.1"/>
    <property type="molecule type" value="Genomic_DNA"/>
</dbReference>
<dbReference type="GO" id="GO:0044281">
    <property type="term" value="P:small molecule metabolic process"/>
    <property type="evidence" value="ECO:0007669"/>
    <property type="project" value="UniProtKB-ARBA"/>
</dbReference>